<dbReference type="RefSeq" id="WP_197467708.1">
    <property type="nucleotide sequence ID" value="NZ_LSUQ01000008.1"/>
</dbReference>
<feature type="transmembrane region" description="Helical" evidence="6">
    <location>
        <begin position="177"/>
        <end position="194"/>
    </location>
</feature>
<protein>
    <recommendedName>
        <fullName evidence="7">Cytochrome C biogenesis protein transmembrane domain-containing protein</fullName>
    </recommendedName>
</protein>
<comment type="caution">
    <text evidence="8">The sequence shown here is derived from an EMBL/GenBank/DDBJ whole genome shotgun (WGS) entry which is preliminary data.</text>
</comment>
<keyword evidence="3 6" id="KW-0812">Transmembrane</keyword>
<sequence length="201" mass="21640">MLCARLTDVQWYVIGKEERNQKAFPFSAAFTPGMAITSAGIGVVAALVGKELIRLFTGYHLDQWIPATIGILMGLQLLGILKLRMPMLGRMRSTKPKTTGQALMLGLPFGFVVTPCTIPIFIIVIGVVAASANIWAGAAILVTYAIGKGVILTIVALTSSTLVKSFIQKWASKIEKFAGTVLILASIYLIFFQVKMPIPLG</sequence>
<name>A0A853KGS9_9BACL</name>
<organism evidence="8 9">
    <name type="scientific">Ferroacidibacillus organovorans</name>
    <dbReference type="NCBI Taxonomy" id="1765683"/>
    <lineage>
        <taxon>Bacteria</taxon>
        <taxon>Bacillati</taxon>
        <taxon>Bacillota</taxon>
        <taxon>Bacilli</taxon>
        <taxon>Bacillales</taxon>
        <taxon>Alicyclobacillaceae</taxon>
        <taxon>Ferroacidibacillus</taxon>
    </lineage>
</organism>
<dbReference type="PANTHER" id="PTHR31272">
    <property type="entry name" value="CYTOCHROME C-TYPE BIOGENESIS PROTEIN HI_1454-RELATED"/>
    <property type="match status" value="1"/>
</dbReference>
<feature type="transmembrane region" description="Helical" evidence="6">
    <location>
        <begin position="134"/>
        <end position="157"/>
    </location>
</feature>
<dbReference type="EMBL" id="LSUQ01000008">
    <property type="protein sequence ID" value="OAG94620.1"/>
    <property type="molecule type" value="Genomic_DNA"/>
</dbReference>
<feature type="transmembrane region" description="Helical" evidence="6">
    <location>
        <begin position="26"/>
        <end position="48"/>
    </location>
</feature>
<dbReference type="PANTHER" id="PTHR31272:SF6">
    <property type="entry name" value="CYTOCHROME C-TYPE BIOGENESIS CCDA-LIKE CHLOROPLASTIC PROTEIN"/>
    <property type="match status" value="1"/>
</dbReference>
<evidence type="ECO:0000256" key="4">
    <source>
        <dbReference type="ARBA" id="ARBA00022989"/>
    </source>
</evidence>
<evidence type="ECO:0000256" key="5">
    <source>
        <dbReference type="ARBA" id="ARBA00023136"/>
    </source>
</evidence>
<keyword evidence="4 6" id="KW-1133">Transmembrane helix</keyword>
<proteinExistence type="inferred from homology"/>
<keyword evidence="5 6" id="KW-0472">Membrane</keyword>
<dbReference type="GO" id="GO:0017004">
    <property type="term" value="P:cytochrome complex assembly"/>
    <property type="evidence" value="ECO:0007669"/>
    <property type="project" value="InterPro"/>
</dbReference>
<dbReference type="InterPro" id="IPR051790">
    <property type="entry name" value="Cytochrome_c-biogenesis_DsbD"/>
</dbReference>
<accession>A0A853KGS9</accession>
<dbReference type="GO" id="GO:0016020">
    <property type="term" value="C:membrane"/>
    <property type="evidence" value="ECO:0007669"/>
    <property type="project" value="UniProtKB-SubCell"/>
</dbReference>
<evidence type="ECO:0000256" key="6">
    <source>
        <dbReference type="SAM" id="Phobius"/>
    </source>
</evidence>
<evidence type="ECO:0000256" key="2">
    <source>
        <dbReference type="ARBA" id="ARBA00006143"/>
    </source>
</evidence>
<evidence type="ECO:0000256" key="1">
    <source>
        <dbReference type="ARBA" id="ARBA00004141"/>
    </source>
</evidence>
<feature type="transmembrane region" description="Helical" evidence="6">
    <location>
        <begin position="102"/>
        <end position="128"/>
    </location>
</feature>
<dbReference type="Proteomes" id="UP000077421">
    <property type="component" value="Unassembled WGS sequence"/>
</dbReference>
<comment type="similarity">
    <text evidence="2">Belongs to the DsbD family.</text>
</comment>
<reference evidence="8 9" key="1">
    <citation type="submission" date="2016-02" db="EMBL/GenBank/DDBJ databases">
        <title>Draft genome sequence of Acidibacillus ferrooxidans SLC66.</title>
        <authorList>
            <person name="Oliveira G."/>
            <person name="Nancucheo I."/>
            <person name="Dall'Agnol H."/>
            <person name="Johnson B."/>
            <person name="Oliveira R."/>
            <person name="Nunes G.L."/>
            <person name="Tzotzos G."/>
            <person name="Orellana S.C."/>
            <person name="Salim A.C."/>
            <person name="Araujo F.M."/>
        </authorList>
    </citation>
    <scope>NUCLEOTIDE SEQUENCE [LARGE SCALE GENOMIC DNA]</scope>
    <source>
        <strain evidence="8 9">SLC66</strain>
    </source>
</reference>
<comment type="subcellular location">
    <subcellularLocation>
        <location evidence="1">Membrane</location>
        <topology evidence="1">Multi-pass membrane protein</topology>
    </subcellularLocation>
</comment>
<dbReference type="AlphaFoldDB" id="A0A853KGS9"/>
<feature type="domain" description="Cytochrome C biogenesis protein transmembrane" evidence="7">
    <location>
        <begin position="15"/>
        <end position="190"/>
    </location>
</feature>
<gene>
    <name evidence="8" type="ORF">AYW79_04510</name>
</gene>
<evidence type="ECO:0000256" key="3">
    <source>
        <dbReference type="ARBA" id="ARBA00022692"/>
    </source>
</evidence>
<evidence type="ECO:0000259" key="7">
    <source>
        <dbReference type="Pfam" id="PF02683"/>
    </source>
</evidence>
<evidence type="ECO:0000313" key="9">
    <source>
        <dbReference type="Proteomes" id="UP000077421"/>
    </source>
</evidence>
<dbReference type="Pfam" id="PF02683">
    <property type="entry name" value="DsbD_TM"/>
    <property type="match status" value="1"/>
</dbReference>
<evidence type="ECO:0000313" key="8">
    <source>
        <dbReference type="EMBL" id="OAG94620.1"/>
    </source>
</evidence>
<dbReference type="InterPro" id="IPR003834">
    <property type="entry name" value="Cyt_c_assmbl_TM_dom"/>
</dbReference>
<feature type="transmembrane region" description="Helical" evidence="6">
    <location>
        <begin position="63"/>
        <end position="81"/>
    </location>
</feature>